<dbReference type="AlphaFoldDB" id="A0A9J6ZD93"/>
<name>A0A9J6ZD93_9BACL</name>
<evidence type="ECO:0008006" key="3">
    <source>
        <dbReference type="Google" id="ProtNLM"/>
    </source>
</evidence>
<dbReference type="KEGG" id="plig:NAG76_18475"/>
<dbReference type="Proteomes" id="UP001056756">
    <property type="component" value="Chromosome"/>
</dbReference>
<accession>A0A9J6ZD93</accession>
<reference evidence="1" key="1">
    <citation type="submission" date="2022-05" db="EMBL/GenBank/DDBJ databases">
        <title>Novel bacterial taxa in a minimal lignocellulolytic consortium and its capacity to transform plastics disclosed by genome-resolved metagenomics.</title>
        <authorList>
            <person name="Rodriguez C.A.D."/>
            <person name="Diaz-Garcia L."/>
            <person name="Herrera K."/>
            <person name="Tarazona N.A."/>
            <person name="Sproer C."/>
            <person name="Overmann J."/>
            <person name="Jimenez D.J."/>
        </authorList>
    </citation>
    <scope>NUCLEOTIDE SEQUENCE</scope>
    <source>
        <strain evidence="1">MAG5</strain>
    </source>
</reference>
<sequence>MKLKYLKNHYNNELFLFEVDEEGTVYRQVTHIQDTILNSARPKEGYHFFLADQEIKENAHLFPIDKDEFEIEWLFSIDPYHEEWNQTIKEIYVGMKVVGSFEVNYPQGIILNLGNNRFGVMKIDTNFLNSYVTPNRKINAEVVGYDYENFWLILKEVLE</sequence>
<protein>
    <recommendedName>
        <fullName evidence="3">S1 motif domain-containing protein</fullName>
    </recommendedName>
</protein>
<gene>
    <name evidence="1" type="ORF">NAG76_18475</name>
</gene>
<organism evidence="1 2">
    <name type="scientific">Candidatus Pristimantibacillus lignocellulolyticus</name>
    <dbReference type="NCBI Taxonomy" id="2994561"/>
    <lineage>
        <taxon>Bacteria</taxon>
        <taxon>Bacillati</taxon>
        <taxon>Bacillota</taxon>
        <taxon>Bacilli</taxon>
        <taxon>Bacillales</taxon>
        <taxon>Paenibacillaceae</taxon>
        <taxon>Candidatus Pristimantibacillus</taxon>
    </lineage>
</organism>
<proteinExistence type="predicted"/>
<evidence type="ECO:0000313" key="1">
    <source>
        <dbReference type="EMBL" id="URN93793.1"/>
    </source>
</evidence>
<dbReference type="EMBL" id="CP097899">
    <property type="protein sequence ID" value="URN93793.1"/>
    <property type="molecule type" value="Genomic_DNA"/>
</dbReference>
<evidence type="ECO:0000313" key="2">
    <source>
        <dbReference type="Proteomes" id="UP001056756"/>
    </source>
</evidence>